<gene>
    <name evidence="3" type="ORF">CONLIGDRAFT_568200</name>
</gene>
<dbReference type="CDD" id="cd09917">
    <property type="entry name" value="F-box_SF"/>
    <property type="match status" value="1"/>
</dbReference>
<name>A0A1J7J5T7_9PEZI</name>
<feature type="compositionally biased region" description="Pro residues" evidence="1">
    <location>
        <begin position="680"/>
        <end position="692"/>
    </location>
</feature>
<feature type="region of interest" description="Disordered" evidence="1">
    <location>
        <begin position="630"/>
        <end position="716"/>
    </location>
</feature>
<feature type="compositionally biased region" description="Low complexity" evidence="1">
    <location>
        <begin position="16"/>
        <end position="26"/>
    </location>
</feature>
<dbReference type="SUPFAM" id="SSF81383">
    <property type="entry name" value="F-box domain"/>
    <property type="match status" value="1"/>
</dbReference>
<dbReference type="STRING" id="1408157.A0A1J7J5T7"/>
<dbReference type="OrthoDB" id="2322499at2759"/>
<feature type="non-terminal residue" evidence="3">
    <location>
        <position position="909"/>
    </location>
</feature>
<evidence type="ECO:0000256" key="1">
    <source>
        <dbReference type="SAM" id="MobiDB-lite"/>
    </source>
</evidence>
<dbReference type="InterPro" id="IPR057214">
    <property type="entry name" value="DUF7892"/>
</dbReference>
<feature type="compositionally biased region" description="Basic residues" evidence="1">
    <location>
        <begin position="1"/>
        <end position="10"/>
    </location>
</feature>
<feature type="compositionally biased region" description="Pro residues" evidence="1">
    <location>
        <begin position="637"/>
        <end position="651"/>
    </location>
</feature>
<evidence type="ECO:0000313" key="3">
    <source>
        <dbReference type="EMBL" id="OIW34739.1"/>
    </source>
</evidence>
<feature type="domain" description="DUF7892" evidence="2">
    <location>
        <begin position="763"/>
        <end position="907"/>
    </location>
</feature>
<dbReference type="AlphaFoldDB" id="A0A1J7J5T7"/>
<feature type="compositionally biased region" description="Basic and acidic residues" evidence="1">
    <location>
        <begin position="27"/>
        <end position="36"/>
    </location>
</feature>
<proteinExistence type="predicted"/>
<dbReference type="InParanoid" id="A0A1J7J5T7"/>
<feature type="compositionally biased region" description="Pro residues" evidence="1">
    <location>
        <begin position="705"/>
        <end position="716"/>
    </location>
</feature>
<evidence type="ECO:0000313" key="4">
    <source>
        <dbReference type="Proteomes" id="UP000182658"/>
    </source>
</evidence>
<protein>
    <recommendedName>
        <fullName evidence="2">DUF7892 domain-containing protein</fullName>
    </recommendedName>
</protein>
<evidence type="ECO:0000259" key="2">
    <source>
        <dbReference type="Pfam" id="PF25422"/>
    </source>
</evidence>
<dbReference type="PANTHER" id="PTHR22619:SF0">
    <property type="entry name" value="ZINC FINGER SWIM DOMAIN-CONTAINING PROTEIN 6-LIKE PROTEIN"/>
    <property type="match status" value="1"/>
</dbReference>
<dbReference type="PANTHER" id="PTHR22619">
    <property type="entry name" value="ZINC FINGER SWIM DOMAIN CONTAINING PROTEIN 4, 5, 6"/>
    <property type="match status" value="1"/>
</dbReference>
<organism evidence="3 4">
    <name type="scientific">Coniochaeta ligniaria NRRL 30616</name>
    <dbReference type="NCBI Taxonomy" id="1408157"/>
    <lineage>
        <taxon>Eukaryota</taxon>
        <taxon>Fungi</taxon>
        <taxon>Dikarya</taxon>
        <taxon>Ascomycota</taxon>
        <taxon>Pezizomycotina</taxon>
        <taxon>Sordariomycetes</taxon>
        <taxon>Sordariomycetidae</taxon>
        <taxon>Coniochaetales</taxon>
        <taxon>Coniochaetaceae</taxon>
        <taxon>Coniochaeta</taxon>
    </lineage>
</organism>
<dbReference type="GO" id="GO:0031462">
    <property type="term" value="C:Cul2-RING ubiquitin ligase complex"/>
    <property type="evidence" value="ECO:0007669"/>
    <property type="project" value="TreeGrafter"/>
</dbReference>
<dbReference type="Pfam" id="PF25422">
    <property type="entry name" value="DUF7892"/>
    <property type="match status" value="1"/>
</dbReference>
<feature type="region of interest" description="Disordered" evidence="1">
    <location>
        <begin position="1"/>
        <end position="41"/>
    </location>
</feature>
<dbReference type="InterPro" id="IPR036047">
    <property type="entry name" value="F-box-like_dom_sf"/>
</dbReference>
<dbReference type="Proteomes" id="UP000182658">
    <property type="component" value="Unassembled WGS sequence"/>
</dbReference>
<sequence>MDGASKKRKSPGGDSQGSETGELSSSETHKKARLDNGTENSSVNNGLVLDKSLLAPEVWHHIFTFCPPKALGNLLCVNKLFHQYLNPSSSAQIDTPSSAPRGVLSVLKPNNIWLKSRRFFWPHMPAPLRSMSELSMWRLLCSTKCQECRKSDTRDAELPADNVHNGPGLEGVTLLWPFGIRVCGPCLLEKAIKEIDVLLSSTVPSTLIPALPFVHITKELHVVGLSTIEQGQLPANVQVTKLFLASDVHEIKQEFISVKALGSGTMEEWLKGLESRGQSRLNESRKWEKWANTGSLQQVRQMTDPYIPNGTAPSQTTTAMATDVGLYSVDHHQTAAHVRHERTLGEVSELKAARRAEIERRASLLDPPLTPNVLRHMVSFQAATQLITALDDNAWDLLKPRLLAERSEAEEIENKVSAQIRMIQGQDKNSHLEATLATTKEAKDAIDRDWEEVQAPLRSRIVRYADEFIRDSWDKGKKVKQDNCSKFAAEALIYIRKRFYAQVAKDAEAAKAAGEGPVTDPPEGPFTQKLTLENMRWIFDTKIKPLTVPFRKEVFFCNGCAAKPFGFEGVVQHYAAKHTDKLSSGNIVVHWRTEWPEEPPFNPEGRIKVMYPVPGPTAYHPGAGSLPAYQLNNYAPPHGPGVPPPGQPFAPGPSYGAPPYGEQQYPNQYPGYPPNSTYAPPAPGLPTQPYAPHPGWGPYQNGPTPNGPYPHNPTPPQVGGYQQPMAPAPVTIPPPSTVPGPYNYGPGGYPNVGAPGYPPSRAPYAAQLEDIVRNSREIWNATANIRDLPGSARIFVTIHHVVKRFRARFSETPALAIFQDGLSNHKDMRPVRNINTLACKACQLGLGNAPYIQEERKSFSLPQLVNHFQSKHIEAMQKEAPNSPPLDWTTDMILLPDPAVLAKHRSAIS</sequence>
<keyword evidence="4" id="KW-1185">Reference proteome</keyword>
<accession>A0A1J7J5T7</accession>
<feature type="compositionally biased region" description="Low complexity" evidence="1">
    <location>
        <begin position="652"/>
        <end position="670"/>
    </location>
</feature>
<reference evidence="3 4" key="1">
    <citation type="submission" date="2016-10" db="EMBL/GenBank/DDBJ databases">
        <title>Draft genome sequence of Coniochaeta ligniaria NRRL30616, a lignocellulolytic fungus for bioabatement of inhibitors in plant biomass hydrolysates.</title>
        <authorList>
            <consortium name="DOE Joint Genome Institute"/>
            <person name="Jimenez D.J."/>
            <person name="Hector R.E."/>
            <person name="Riley R."/>
            <person name="Sun H."/>
            <person name="Grigoriev I.V."/>
            <person name="Van Elsas J.D."/>
            <person name="Nichols N.N."/>
        </authorList>
    </citation>
    <scope>NUCLEOTIDE SEQUENCE [LARGE SCALE GENOMIC DNA]</scope>
    <source>
        <strain evidence="3 4">NRRL 30616</strain>
    </source>
</reference>
<dbReference type="EMBL" id="KV875093">
    <property type="protein sequence ID" value="OIW34739.1"/>
    <property type="molecule type" value="Genomic_DNA"/>
</dbReference>